<accession>A0A0A3ALI3</accession>
<dbReference type="GO" id="GO:0004719">
    <property type="term" value="F:protein-L-isoaspartate (D-aspartate) O-methyltransferase activity"/>
    <property type="evidence" value="ECO:0007669"/>
    <property type="project" value="UniProtKB-UniRule"/>
</dbReference>
<dbReference type="STRING" id="505317.OA57_06940"/>
<comment type="subcellular location">
    <subcellularLocation>
        <location evidence="1 7">Cytoplasm</location>
    </subcellularLocation>
</comment>
<dbReference type="NCBIfam" id="NF001453">
    <property type="entry name" value="PRK00312.1"/>
    <property type="match status" value="1"/>
</dbReference>
<dbReference type="Pfam" id="PF01135">
    <property type="entry name" value="PCMT"/>
    <property type="match status" value="1"/>
</dbReference>
<dbReference type="PANTHER" id="PTHR11579:SF0">
    <property type="entry name" value="PROTEIN-L-ISOASPARTATE(D-ASPARTATE) O-METHYLTRANSFERASE"/>
    <property type="match status" value="1"/>
</dbReference>
<evidence type="ECO:0000256" key="2">
    <source>
        <dbReference type="ARBA" id="ARBA00005369"/>
    </source>
</evidence>
<dbReference type="Proteomes" id="UP000030380">
    <property type="component" value="Unassembled WGS sequence"/>
</dbReference>
<evidence type="ECO:0000256" key="4">
    <source>
        <dbReference type="ARBA" id="ARBA00022603"/>
    </source>
</evidence>
<dbReference type="CDD" id="cd02440">
    <property type="entry name" value="AdoMet_MTases"/>
    <property type="match status" value="1"/>
</dbReference>
<keyword evidence="4 7" id="KW-0489">Methyltransferase</keyword>
<dbReference type="Gene3D" id="3.40.50.150">
    <property type="entry name" value="Vaccinia Virus protein VP39"/>
    <property type="match status" value="1"/>
</dbReference>
<dbReference type="InterPro" id="IPR029063">
    <property type="entry name" value="SAM-dependent_MTases_sf"/>
</dbReference>
<comment type="function">
    <text evidence="7">Catalyzes the methyl esterification of L-isoaspartyl residues in peptides and proteins that result from spontaneous decomposition of normal L-aspartyl and L-asparaginyl residues. It plays a role in the repair and/or degradation of damaged proteins.</text>
</comment>
<evidence type="ECO:0000256" key="5">
    <source>
        <dbReference type="ARBA" id="ARBA00022679"/>
    </source>
</evidence>
<evidence type="ECO:0000313" key="8">
    <source>
        <dbReference type="EMBL" id="KGQ70243.1"/>
    </source>
</evidence>
<evidence type="ECO:0000256" key="3">
    <source>
        <dbReference type="ARBA" id="ARBA00022490"/>
    </source>
</evidence>
<dbReference type="InterPro" id="IPR000682">
    <property type="entry name" value="PCMT"/>
</dbReference>
<dbReference type="GO" id="GO:0032259">
    <property type="term" value="P:methylation"/>
    <property type="evidence" value="ECO:0007669"/>
    <property type="project" value="UniProtKB-KW"/>
</dbReference>
<keyword evidence="6 7" id="KW-0949">S-adenosyl-L-methionine</keyword>
<dbReference type="EMBL" id="JSUM01000011">
    <property type="protein sequence ID" value="KGQ70243.1"/>
    <property type="molecule type" value="Genomic_DNA"/>
</dbReference>
<sequence length="208" mass="23516">MSKAEQRRLVQRLHEQGIRNEAVLQAIYELPRTFFVQEAFTRRCYENMAIPIGEGQTLSQPYIVAKMTELLQPTAEDTVLEIGTGSGYQTALLAKLCRQVYSVERIKKLQWQAIHRLKKLELHNVQLRHADGWEGWAAKAPFDAIIVTAAADSMPIDLLQQLKDGGRLVIPVGEVNQVLQLITRVGDKYRVEKIEDVKFVPLVAGALQ</sequence>
<dbReference type="RefSeq" id="WP_034615460.1">
    <property type="nucleotide sequence ID" value="NZ_JSUM01000011.1"/>
</dbReference>
<dbReference type="OrthoDB" id="9810066at2"/>
<dbReference type="PANTHER" id="PTHR11579">
    <property type="entry name" value="PROTEIN-L-ISOASPARTATE O-METHYLTRANSFERASE"/>
    <property type="match status" value="1"/>
</dbReference>
<reference evidence="8 9" key="1">
    <citation type="submission" date="2014-11" db="EMBL/GenBank/DDBJ databases">
        <title>Draft genome sequence of Chelonobacter oris 1662T, associated with respiratory disease in Hermann's Tortoises.</title>
        <authorList>
            <person name="Kudirkiene E."/>
            <person name="Hansen M.J."/>
            <person name="Bojesen A.M."/>
        </authorList>
    </citation>
    <scope>NUCLEOTIDE SEQUENCE [LARGE SCALE GENOMIC DNA]</scope>
    <source>
        <strain evidence="8 9">1662</strain>
    </source>
</reference>
<dbReference type="FunFam" id="3.40.50.150:FF:000010">
    <property type="entry name" value="Protein-L-isoaspartate O-methyltransferase"/>
    <property type="match status" value="1"/>
</dbReference>
<comment type="catalytic activity">
    <reaction evidence="7">
        <text>[protein]-L-isoaspartate + S-adenosyl-L-methionine = [protein]-L-isoaspartate alpha-methyl ester + S-adenosyl-L-homocysteine</text>
        <dbReference type="Rhea" id="RHEA:12705"/>
        <dbReference type="Rhea" id="RHEA-COMP:12143"/>
        <dbReference type="Rhea" id="RHEA-COMP:12144"/>
        <dbReference type="ChEBI" id="CHEBI:57856"/>
        <dbReference type="ChEBI" id="CHEBI:59789"/>
        <dbReference type="ChEBI" id="CHEBI:90596"/>
        <dbReference type="ChEBI" id="CHEBI:90598"/>
        <dbReference type="EC" id="2.1.1.77"/>
    </reaction>
</comment>
<proteinExistence type="inferred from homology"/>
<dbReference type="HAMAP" id="MF_00090">
    <property type="entry name" value="PIMT"/>
    <property type="match status" value="1"/>
</dbReference>
<protein>
    <recommendedName>
        <fullName evidence="7">Protein-L-isoaspartate O-methyltransferase</fullName>
        <ecNumber evidence="7">2.1.1.77</ecNumber>
    </recommendedName>
    <alternativeName>
        <fullName evidence="7">L-isoaspartyl protein carboxyl methyltransferase</fullName>
    </alternativeName>
    <alternativeName>
        <fullName evidence="7">Protein L-isoaspartyl methyltransferase</fullName>
    </alternativeName>
    <alternativeName>
        <fullName evidence="7">Protein-beta-aspartate methyltransferase</fullName>
        <shortName evidence="7">PIMT</shortName>
    </alternativeName>
</protein>
<evidence type="ECO:0000313" key="9">
    <source>
        <dbReference type="Proteomes" id="UP000030380"/>
    </source>
</evidence>
<comment type="caution">
    <text evidence="8">The sequence shown here is derived from an EMBL/GenBank/DDBJ whole genome shotgun (WGS) entry which is preliminary data.</text>
</comment>
<evidence type="ECO:0000256" key="1">
    <source>
        <dbReference type="ARBA" id="ARBA00004496"/>
    </source>
</evidence>
<dbReference type="NCBIfam" id="TIGR00080">
    <property type="entry name" value="pimt"/>
    <property type="match status" value="1"/>
</dbReference>
<dbReference type="EC" id="2.1.1.77" evidence="7"/>
<dbReference type="AlphaFoldDB" id="A0A0A3ALI3"/>
<evidence type="ECO:0000256" key="7">
    <source>
        <dbReference type="HAMAP-Rule" id="MF_00090"/>
    </source>
</evidence>
<feature type="active site" evidence="7">
    <location>
        <position position="59"/>
    </location>
</feature>
<keyword evidence="3 7" id="KW-0963">Cytoplasm</keyword>
<comment type="similarity">
    <text evidence="2 7">Belongs to the methyltransferase superfamily. L-isoaspartyl/D-aspartyl protein methyltransferase family.</text>
</comment>
<keyword evidence="5 7" id="KW-0808">Transferase</keyword>
<dbReference type="GO" id="GO:0005737">
    <property type="term" value="C:cytoplasm"/>
    <property type="evidence" value="ECO:0007669"/>
    <property type="project" value="UniProtKB-SubCell"/>
</dbReference>
<gene>
    <name evidence="7 8" type="primary">pcm</name>
    <name evidence="8" type="ORF">OA57_06940</name>
</gene>
<organism evidence="8 9">
    <name type="scientific">Chelonobacter oris</name>
    <dbReference type="NCBI Taxonomy" id="505317"/>
    <lineage>
        <taxon>Bacteria</taxon>
        <taxon>Pseudomonadati</taxon>
        <taxon>Pseudomonadota</taxon>
        <taxon>Gammaproteobacteria</taxon>
        <taxon>Pasteurellales</taxon>
        <taxon>Pasteurellaceae</taxon>
        <taxon>Chelonobacter</taxon>
    </lineage>
</organism>
<keyword evidence="9" id="KW-1185">Reference proteome</keyword>
<evidence type="ECO:0000256" key="6">
    <source>
        <dbReference type="ARBA" id="ARBA00022691"/>
    </source>
</evidence>
<dbReference type="PROSITE" id="PS01279">
    <property type="entry name" value="PCMT"/>
    <property type="match status" value="1"/>
</dbReference>
<dbReference type="SUPFAM" id="SSF53335">
    <property type="entry name" value="S-adenosyl-L-methionine-dependent methyltransferases"/>
    <property type="match status" value="1"/>
</dbReference>
<dbReference type="GO" id="GO:0030091">
    <property type="term" value="P:protein repair"/>
    <property type="evidence" value="ECO:0007669"/>
    <property type="project" value="UniProtKB-UniRule"/>
</dbReference>
<name>A0A0A3ALI3_9PAST</name>